<proteinExistence type="predicted"/>
<dbReference type="AlphaFoldDB" id="A0A1H9RQ74"/>
<evidence type="ECO:0000313" key="2">
    <source>
        <dbReference type="Proteomes" id="UP000199318"/>
    </source>
</evidence>
<protein>
    <submittedName>
        <fullName evidence="1">Uncharacterized protein</fullName>
    </submittedName>
</protein>
<evidence type="ECO:0000313" key="1">
    <source>
        <dbReference type="EMBL" id="SER74774.1"/>
    </source>
</evidence>
<reference evidence="2" key="1">
    <citation type="submission" date="2016-10" db="EMBL/GenBank/DDBJ databases">
        <authorList>
            <person name="de Groot N.N."/>
        </authorList>
    </citation>
    <scope>NUCLEOTIDE SEQUENCE [LARGE SCALE GENOMIC DNA]</scope>
    <source>
        <strain evidence="2">10nlg</strain>
    </source>
</reference>
<sequence>MFKKIFGKSCAICGKKTRETTVYLNERDETVHVCFQCVPQAERKALRRKPR</sequence>
<accession>A0A1H9RQ74</accession>
<keyword evidence="2" id="KW-1185">Reference proteome</keyword>
<name>A0A1H9RQ74_9BACI</name>
<dbReference type="RefSeq" id="WP_154718729.1">
    <property type="nucleotide sequence ID" value="NZ_BJVE01000046.1"/>
</dbReference>
<gene>
    <name evidence="1" type="ORF">SAMN05444126_10547</name>
</gene>
<comment type="caution">
    <text evidence="1">The sequence shown here is derived from an EMBL/GenBank/DDBJ whole genome shotgun (WGS) entry which is preliminary data.</text>
</comment>
<dbReference type="Proteomes" id="UP000199318">
    <property type="component" value="Unassembled WGS sequence"/>
</dbReference>
<dbReference type="EMBL" id="FOGV01000005">
    <property type="protein sequence ID" value="SER74774.1"/>
    <property type="molecule type" value="Genomic_DNA"/>
</dbReference>
<organism evidence="1 2">
    <name type="scientific">Salisediminibacterium halotolerans</name>
    <dbReference type="NCBI Taxonomy" id="517425"/>
    <lineage>
        <taxon>Bacteria</taxon>
        <taxon>Bacillati</taxon>
        <taxon>Bacillota</taxon>
        <taxon>Bacilli</taxon>
        <taxon>Bacillales</taxon>
        <taxon>Bacillaceae</taxon>
        <taxon>Salisediminibacterium</taxon>
    </lineage>
</organism>
<dbReference type="STRING" id="1464123.SAMN05444126_10547"/>